<accession>A0ABS8CFG3</accession>
<reference evidence="3 4" key="1">
    <citation type="submission" date="2020-07" db="EMBL/GenBank/DDBJ databases">
        <title>Pusillimonas sp. nov., isolated from poultry manure in Taiwan.</title>
        <authorList>
            <person name="Lin S.-Y."/>
            <person name="Tang Y.-S."/>
            <person name="Young C.-C."/>
        </authorList>
    </citation>
    <scope>NUCLEOTIDE SEQUENCE [LARGE SCALE GENOMIC DNA]</scope>
    <source>
        <strain evidence="3 4">CC-YST705</strain>
    </source>
</reference>
<feature type="region of interest" description="Disordered" evidence="1">
    <location>
        <begin position="666"/>
        <end position="711"/>
    </location>
</feature>
<dbReference type="RefSeq" id="WP_226954962.1">
    <property type="nucleotide sequence ID" value="NZ_JACDXW010000006.1"/>
</dbReference>
<dbReference type="InterPro" id="IPR017853">
    <property type="entry name" value="GH"/>
</dbReference>
<sequence>MITKPFFLTLLILSILLMRPLNASTAFTQGADDREYFSFEVDESELQGPPSAAGLNSPLTPADRIIANGRHFYRVGPDLNPTTRDDQRIRLFGANLSFAANFPDESLAADLAARLRKAGFNAVRLHHLDFHLDDGKEHPNGILSTGPYPTFNQEAVGRLRSLINALSSQGIYVNLNLRVGYRFRPAIDGLPALDDGASTQKFLGSPIHVYFPPLITRQETYARELISQLGLVKNPALAMVEINNESSLLHAWQTQEWQDALPSAYAGVLRDEWEVWVLKRYGSIEAACKAWAGCGALPGDQLLPYSLFDQGSPPQRKLTQLLSRVGLASQNEDDTARHRDFLIFLATMDKRYLDRMKAVVQEAAGWNVPVTGTQVIYGGVLNFDSHADMDYIDEHTYIGHPIFNSPNWQSEDWYIPNVAISATEVDTLLSLSLRRAADKPFVVSEFNQPYPSRTSAEILPMMAAVGALQDWDGLFFFGYSDEPEPYHAPNQFSLSGDWGKYAFSGQSARIFRQYLLPPLPFRTTLPFSASARLTTALQGPIRSGTLETRLEQVFGQTPSLAWKTQLSQDLSATMEPTPGDTTALANYGEASPFVVHDREQRRIQFVSPKAYGLFGSLDDTPVALGRFQFSGIQKSAEPVALLMTSLDSQELPQSSHILLTLAGFTTGSQPGSLPKRPKTTRPYPQAKQDRITLEPEPLSRKPSGRLTTTPPTWVERTPVRMLIPALPAQVHIYPLDAAGRREAALPLQTHTDPDSTGILVELQQAPDNASIWYELVLDAAPHAP</sequence>
<feature type="signal peptide" evidence="2">
    <location>
        <begin position="1"/>
        <end position="23"/>
    </location>
</feature>
<name>A0ABS8CFG3_9BURK</name>
<dbReference type="SUPFAM" id="SSF51445">
    <property type="entry name" value="(Trans)glycosidases"/>
    <property type="match status" value="1"/>
</dbReference>
<feature type="chain" id="PRO_5045247232" evidence="2">
    <location>
        <begin position="24"/>
        <end position="784"/>
    </location>
</feature>
<evidence type="ECO:0000313" key="3">
    <source>
        <dbReference type="EMBL" id="MCB5364549.1"/>
    </source>
</evidence>
<evidence type="ECO:0000256" key="2">
    <source>
        <dbReference type="SAM" id="SignalP"/>
    </source>
</evidence>
<dbReference type="EMBL" id="JACDXW010000006">
    <property type="protein sequence ID" value="MCB5364549.1"/>
    <property type="molecule type" value="Genomic_DNA"/>
</dbReference>
<keyword evidence="4" id="KW-1185">Reference proteome</keyword>
<evidence type="ECO:0000256" key="1">
    <source>
        <dbReference type="SAM" id="MobiDB-lite"/>
    </source>
</evidence>
<dbReference type="Proteomes" id="UP000776983">
    <property type="component" value="Unassembled WGS sequence"/>
</dbReference>
<dbReference type="Gene3D" id="3.20.20.80">
    <property type="entry name" value="Glycosidases"/>
    <property type="match status" value="1"/>
</dbReference>
<proteinExistence type="predicted"/>
<organism evidence="3 4">
    <name type="scientific">Mesopusillimonas faecipullorum</name>
    <dbReference type="NCBI Taxonomy" id="2755040"/>
    <lineage>
        <taxon>Bacteria</taxon>
        <taxon>Pseudomonadati</taxon>
        <taxon>Pseudomonadota</taxon>
        <taxon>Betaproteobacteria</taxon>
        <taxon>Burkholderiales</taxon>
        <taxon>Alcaligenaceae</taxon>
        <taxon>Mesopusillimonas</taxon>
    </lineage>
</organism>
<gene>
    <name evidence="3" type="ORF">H0484_12410</name>
</gene>
<protein>
    <submittedName>
        <fullName evidence="3">Capsular biosynthesis protein</fullName>
    </submittedName>
</protein>
<comment type="caution">
    <text evidence="3">The sequence shown here is derived from an EMBL/GenBank/DDBJ whole genome shotgun (WGS) entry which is preliminary data.</text>
</comment>
<keyword evidence="2" id="KW-0732">Signal</keyword>
<feature type="compositionally biased region" description="Basic and acidic residues" evidence="1">
    <location>
        <begin position="687"/>
        <end position="699"/>
    </location>
</feature>
<evidence type="ECO:0000313" key="4">
    <source>
        <dbReference type="Proteomes" id="UP000776983"/>
    </source>
</evidence>